<dbReference type="Gene3D" id="3.90.25.10">
    <property type="entry name" value="UDP-galactose 4-epimerase, domain 1"/>
    <property type="match status" value="1"/>
</dbReference>
<dbReference type="SUPFAM" id="SSF51735">
    <property type="entry name" value="NAD(P)-binding Rossmann-fold domains"/>
    <property type="match status" value="1"/>
</dbReference>
<reference evidence="1 2" key="1">
    <citation type="submission" date="2019-09" db="EMBL/GenBank/DDBJ databases">
        <title>Distinct polysaccharide growth profiles of human intestinal Prevotella copri isolates.</title>
        <authorList>
            <person name="Fehlner-Peach H."/>
            <person name="Magnabosco C."/>
            <person name="Raghavan V."/>
            <person name="Scher J.U."/>
            <person name="Tett A."/>
            <person name="Cox L.M."/>
            <person name="Gottsegen C."/>
            <person name="Watters A."/>
            <person name="Wiltshire- Gordon J.D."/>
            <person name="Segata N."/>
            <person name="Bonneau R."/>
            <person name="Littman D.R."/>
        </authorList>
    </citation>
    <scope>NUCLEOTIDE SEQUENCE [LARGE SCALE GENOMIC DNA]</scope>
    <source>
        <strain evidence="2">iK21513</strain>
    </source>
</reference>
<sequence>KELGWEPSLQFEEGIEETVKWYLENQEWMDHVTSGEYQKYYENMYKDR</sequence>
<gene>
    <name evidence="1" type="ORF">F7D97_11940</name>
</gene>
<evidence type="ECO:0000313" key="2">
    <source>
        <dbReference type="Proteomes" id="UP000406735"/>
    </source>
</evidence>
<dbReference type="InterPro" id="IPR036291">
    <property type="entry name" value="NAD(P)-bd_dom_sf"/>
</dbReference>
<organism evidence="1 2">
    <name type="scientific">Segatella copri</name>
    <dbReference type="NCBI Taxonomy" id="165179"/>
    <lineage>
        <taxon>Bacteria</taxon>
        <taxon>Pseudomonadati</taxon>
        <taxon>Bacteroidota</taxon>
        <taxon>Bacteroidia</taxon>
        <taxon>Bacteroidales</taxon>
        <taxon>Prevotellaceae</taxon>
        <taxon>Segatella</taxon>
    </lineage>
</organism>
<protein>
    <submittedName>
        <fullName evidence="1">dTDP-glucose 4,6-dehydratase</fullName>
    </submittedName>
</protein>
<evidence type="ECO:0000313" key="1">
    <source>
        <dbReference type="EMBL" id="MQN10611.1"/>
    </source>
</evidence>
<comment type="caution">
    <text evidence="1">The sequence shown here is derived from an EMBL/GenBank/DDBJ whole genome shotgun (WGS) entry which is preliminary data.</text>
</comment>
<feature type="non-terminal residue" evidence="1">
    <location>
        <position position="1"/>
    </location>
</feature>
<dbReference type="EMBL" id="VZCY01000096">
    <property type="protein sequence ID" value="MQN10611.1"/>
    <property type="molecule type" value="Genomic_DNA"/>
</dbReference>
<proteinExistence type="predicted"/>
<dbReference type="Proteomes" id="UP000406735">
    <property type="component" value="Unassembled WGS sequence"/>
</dbReference>
<name>A0A843Y696_9BACT</name>
<dbReference type="AlphaFoldDB" id="A0A843Y696"/>
<accession>A0A843Y696</accession>